<sequence>MRNILVAFFIGVILFGSCNQTTTPVREVWTKEQANEWYKQWGWLRGCDFIPSTAINQMEMWQADTFDPVTIDRELGWAEEIGMNCMRVYLHHLVWETDKEGFKKRINEYLTIADKHHISTIFVFLDDCWNPVYQAGKQPEPQPGVHNSGWARDPGDLYYKGDTAVILPVLESYVKDILTTFKDDKRIVLWDLYNEPGGSGGYKYGERSLPLLQKIFTWGRTVNPSQPLSAGVWDMSLTNLNKFQLENSDVITYHTYEGLNSHQQLIDTLKQYGRPMICTEYMARTQNSTFQDIMPMLKRENIGAINWGLVAGKTNTFFAWDTPLPDVVEPPLWFHDIFRSDGTPYSEDEVDCIRSLTK</sequence>
<dbReference type="GO" id="GO:0000272">
    <property type="term" value="P:polysaccharide catabolic process"/>
    <property type="evidence" value="ECO:0007669"/>
    <property type="project" value="InterPro"/>
</dbReference>
<evidence type="ECO:0000313" key="5">
    <source>
        <dbReference type="EMBL" id="GFH86337.1"/>
    </source>
</evidence>
<protein>
    <recommendedName>
        <fullName evidence="4">Glycoside hydrolase family 5 domain-containing protein</fullName>
    </recommendedName>
</protein>
<evidence type="ECO:0000259" key="4">
    <source>
        <dbReference type="Pfam" id="PF00150"/>
    </source>
</evidence>
<dbReference type="Pfam" id="PF00150">
    <property type="entry name" value="Cellulase"/>
    <property type="match status" value="1"/>
</dbReference>
<accession>A0A7J0A223</accession>
<comment type="similarity">
    <text evidence="3">Belongs to the glycosyl hydrolase 5 (cellulase A) family.</text>
</comment>
<name>A0A7J0A223_9BACE</name>
<evidence type="ECO:0000256" key="3">
    <source>
        <dbReference type="RuleBase" id="RU361153"/>
    </source>
</evidence>
<dbReference type="GO" id="GO:0004553">
    <property type="term" value="F:hydrolase activity, hydrolyzing O-glycosyl compounds"/>
    <property type="evidence" value="ECO:0007669"/>
    <property type="project" value="InterPro"/>
</dbReference>
<evidence type="ECO:0000256" key="2">
    <source>
        <dbReference type="ARBA" id="ARBA00023295"/>
    </source>
</evidence>
<feature type="domain" description="Glycoside hydrolase family 5" evidence="4">
    <location>
        <begin position="146"/>
        <end position="308"/>
    </location>
</feature>
<dbReference type="InterPro" id="IPR001547">
    <property type="entry name" value="Glyco_hydro_5"/>
</dbReference>
<reference evidence="5 6" key="1">
    <citation type="journal article" date="2020" name="Microbiome">
        <title>Single-cell genomics of uncultured bacteria reveals dietary fiber responders in the mouse gut microbiota.</title>
        <authorList>
            <person name="Chijiiwa R."/>
            <person name="Hosokawa M."/>
            <person name="Kogawa M."/>
            <person name="Nishikawa Y."/>
            <person name="Ide K."/>
            <person name="Sakanashi C."/>
            <person name="Takahashi K."/>
            <person name="Takeyama H."/>
        </authorList>
    </citation>
    <scope>NUCLEOTIDE SEQUENCE [LARGE SCALE GENOMIC DNA]</scope>
    <source>
        <strain evidence="5">IMSAGC_001</strain>
    </source>
</reference>
<keyword evidence="1 3" id="KW-0378">Hydrolase</keyword>
<keyword evidence="2 3" id="KW-0326">Glycosidase</keyword>
<dbReference type="RefSeq" id="WP_024987630.1">
    <property type="nucleotide sequence ID" value="NZ_BLLS01000037.1"/>
</dbReference>
<dbReference type="EMBL" id="BLLS01000037">
    <property type="protein sequence ID" value="GFH86337.1"/>
    <property type="molecule type" value="Genomic_DNA"/>
</dbReference>
<gene>
    <name evidence="5" type="ORF">IMSAGC001_01745</name>
</gene>
<comment type="caution">
    <text evidence="5">The sequence shown here is derived from an EMBL/GenBank/DDBJ whole genome shotgun (WGS) entry which is preliminary data.</text>
</comment>
<dbReference type="Gene3D" id="3.20.20.80">
    <property type="entry name" value="Glycosidases"/>
    <property type="match status" value="1"/>
</dbReference>
<dbReference type="AlphaFoldDB" id="A0A7J0A223"/>
<organism evidence="5 6">
    <name type="scientific">Bacteroides acidifaciens</name>
    <dbReference type="NCBI Taxonomy" id="85831"/>
    <lineage>
        <taxon>Bacteria</taxon>
        <taxon>Pseudomonadati</taxon>
        <taxon>Bacteroidota</taxon>
        <taxon>Bacteroidia</taxon>
        <taxon>Bacteroidales</taxon>
        <taxon>Bacteroidaceae</taxon>
        <taxon>Bacteroides</taxon>
    </lineage>
</organism>
<evidence type="ECO:0000256" key="1">
    <source>
        <dbReference type="ARBA" id="ARBA00022801"/>
    </source>
</evidence>
<dbReference type="InterPro" id="IPR017853">
    <property type="entry name" value="GH"/>
</dbReference>
<dbReference type="SUPFAM" id="SSF51445">
    <property type="entry name" value="(Trans)glycosidases"/>
    <property type="match status" value="1"/>
</dbReference>
<dbReference type="Proteomes" id="UP000491181">
    <property type="component" value="Unassembled WGS sequence"/>
</dbReference>
<dbReference type="PROSITE" id="PS51257">
    <property type="entry name" value="PROKAR_LIPOPROTEIN"/>
    <property type="match status" value="1"/>
</dbReference>
<proteinExistence type="inferred from homology"/>
<dbReference type="GeneID" id="93048317"/>
<evidence type="ECO:0000313" key="6">
    <source>
        <dbReference type="Proteomes" id="UP000491181"/>
    </source>
</evidence>